<evidence type="ECO:0000313" key="1">
    <source>
        <dbReference type="EMBL" id="KAJ8023116.1"/>
    </source>
</evidence>
<dbReference type="EMBL" id="JAIZAY010000020">
    <property type="protein sequence ID" value="KAJ8023116.1"/>
    <property type="molecule type" value="Genomic_DNA"/>
</dbReference>
<name>A0A9Q0YPY0_HOLLE</name>
<organism evidence="1 2">
    <name type="scientific">Holothuria leucospilota</name>
    <name type="common">Black long sea cucumber</name>
    <name type="synonym">Mertensiothuria leucospilota</name>
    <dbReference type="NCBI Taxonomy" id="206669"/>
    <lineage>
        <taxon>Eukaryota</taxon>
        <taxon>Metazoa</taxon>
        <taxon>Echinodermata</taxon>
        <taxon>Eleutherozoa</taxon>
        <taxon>Echinozoa</taxon>
        <taxon>Holothuroidea</taxon>
        <taxon>Aspidochirotacea</taxon>
        <taxon>Aspidochirotida</taxon>
        <taxon>Holothuriidae</taxon>
        <taxon>Holothuria</taxon>
    </lineage>
</organism>
<dbReference type="OrthoDB" id="10065209at2759"/>
<proteinExistence type="predicted"/>
<dbReference type="AlphaFoldDB" id="A0A9Q0YPY0"/>
<protein>
    <submittedName>
        <fullName evidence="1">Uncharacterized protein</fullName>
    </submittedName>
</protein>
<dbReference type="Proteomes" id="UP001152320">
    <property type="component" value="Chromosome 20"/>
</dbReference>
<comment type="caution">
    <text evidence="1">The sequence shown here is derived from an EMBL/GenBank/DDBJ whole genome shotgun (WGS) entry which is preliminary data.</text>
</comment>
<accession>A0A9Q0YPY0</accession>
<evidence type="ECO:0000313" key="2">
    <source>
        <dbReference type="Proteomes" id="UP001152320"/>
    </source>
</evidence>
<keyword evidence="2" id="KW-1185">Reference proteome</keyword>
<reference evidence="1" key="1">
    <citation type="submission" date="2021-10" db="EMBL/GenBank/DDBJ databases">
        <title>Tropical sea cucumber genome reveals ecological adaptation and Cuvierian tubules defense mechanism.</title>
        <authorList>
            <person name="Chen T."/>
        </authorList>
    </citation>
    <scope>NUCLEOTIDE SEQUENCE</scope>
    <source>
        <strain evidence="1">Nanhai2018</strain>
        <tissue evidence="1">Muscle</tissue>
    </source>
</reference>
<gene>
    <name evidence="1" type="ORF">HOLleu_38204</name>
</gene>
<sequence length="248" mass="28315">MTQFFKRAMGFQGIPPGWLPKFHENAERPGERSLREWLEDFEHIVAPLDMTDKEKARVMVEHLTGSAKEEIMCLPTGKRDSVKEIKKVLKLRQEEQETLADFSRALMRLYGKMEAMSPCAEEANALKKLRDRSLKDQFASGARDAWVRRELRRISLANKDEGFEKMRQEALHLFREPASSATSVRAWEVRMEDPSTSVETIGPSGPLVKELVDSHSKLVSQVSSMRDDLAIIKMLRSEIDGLKATVNQ</sequence>